<dbReference type="GO" id="GO:0016987">
    <property type="term" value="F:sigma factor activity"/>
    <property type="evidence" value="ECO:0007669"/>
    <property type="project" value="UniProtKB-KW"/>
</dbReference>
<dbReference type="NCBIfam" id="NF006089">
    <property type="entry name" value="PRK08241.1"/>
    <property type="match status" value="1"/>
</dbReference>
<dbReference type="SUPFAM" id="SSF54427">
    <property type="entry name" value="NTF2-like"/>
    <property type="match status" value="1"/>
</dbReference>
<evidence type="ECO:0000313" key="10">
    <source>
        <dbReference type="Proteomes" id="UP000179642"/>
    </source>
</evidence>
<gene>
    <name evidence="9" type="ORF">BIV23_31485</name>
</gene>
<reference evidence="9 10" key="1">
    <citation type="submission" date="2016-10" db="EMBL/GenBank/DDBJ databases">
        <title>Genome sequence of Streptomyces sp. MUSC 1.</title>
        <authorList>
            <person name="Lee L.-H."/>
            <person name="Ser H.-L."/>
            <person name="Law J.W.-F."/>
        </authorList>
    </citation>
    <scope>NUCLEOTIDE SEQUENCE [LARGE SCALE GENOMIC DNA]</scope>
    <source>
        <strain evidence="9 10">MUSC 1</strain>
    </source>
</reference>
<dbReference type="GO" id="GO:0006352">
    <property type="term" value="P:DNA-templated transcription initiation"/>
    <property type="evidence" value="ECO:0007669"/>
    <property type="project" value="InterPro"/>
</dbReference>
<keyword evidence="3" id="KW-0805">Transcription regulation</keyword>
<dbReference type="Proteomes" id="UP000179642">
    <property type="component" value="Unassembled WGS sequence"/>
</dbReference>
<dbReference type="InterPro" id="IPR037401">
    <property type="entry name" value="SnoaL-like"/>
</dbReference>
<dbReference type="Gene3D" id="1.10.10.10">
    <property type="entry name" value="Winged helix-like DNA-binding domain superfamily/Winged helix DNA-binding domain"/>
    <property type="match status" value="1"/>
</dbReference>
<name>A0A1S2PU65_9ACTN</name>
<feature type="domain" description="RNA polymerase sigma factor 70 region 4 type 2" evidence="7">
    <location>
        <begin position="146"/>
        <end position="195"/>
    </location>
</feature>
<dbReference type="RefSeq" id="WP_071384387.1">
    <property type="nucleotide sequence ID" value="NZ_MLYO01000059.1"/>
</dbReference>
<evidence type="ECO:0000256" key="4">
    <source>
        <dbReference type="ARBA" id="ARBA00023082"/>
    </source>
</evidence>
<dbReference type="InterPro" id="IPR036388">
    <property type="entry name" value="WH-like_DNA-bd_sf"/>
</dbReference>
<comment type="subunit">
    <text evidence="2">Interacts transiently with the RNA polymerase catalytic core formed by RpoA, RpoB, RpoC and RpoZ (2 alpha, 1 beta, 1 beta' and 1 omega subunit) to form the RNA polymerase holoenzyme that can initiate transcription.</text>
</comment>
<dbReference type="InterPro" id="IPR014305">
    <property type="entry name" value="RNA_pol_sigma-G_actinobac"/>
</dbReference>
<keyword evidence="4" id="KW-0731">Sigma factor</keyword>
<accession>A0A1S2PU65</accession>
<evidence type="ECO:0000256" key="2">
    <source>
        <dbReference type="ARBA" id="ARBA00011344"/>
    </source>
</evidence>
<dbReference type="SUPFAM" id="SSF88659">
    <property type="entry name" value="Sigma3 and sigma4 domains of RNA polymerase sigma factors"/>
    <property type="match status" value="1"/>
</dbReference>
<evidence type="ECO:0000256" key="1">
    <source>
        <dbReference type="ARBA" id="ARBA00010641"/>
    </source>
</evidence>
<dbReference type="NCBIfam" id="TIGR02960">
    <property type="entry name" value="SigX5"/>
    <property type="match status" value="1"/>
</dbReference>
<dbReference type="AlphaFoldDB" id="A0A1S2PU65"/>
<dbReference type="Gene3D" id="3.10.450.50">
    <property type="match status" value="1"/>
</dbReference>
<dbReference type="InterPro" id="IPR007627">
    <property type="entry name" value="RNA_pol_sigma70_r2"/>
</dbReference>
<comment type="caution">
    <text evidence="9">The sequence shown here is derived from an EMBL/GenBank/DDBJ whole genome shotgun (WGS) entry which is preliminary data.</text>
</comment>
<keyword evidence="5" id="KW-0804">Transcription</keyword>
<dbReference type="EMBL" id="MLYO01000059">
    <property type="protein sequence ID" value="OIJ97020.1"/>
    <property type="molecule type" value="Genomic_DNA"/>
</dbReference>
<evidence type="ECO:0000259" key="6">
    <source>
        <dbReference type="Pfam" id="PF04542"/>
    </source>
</evidence>
<dbReference type="PANTHER" id="PTHR43133:SF65">
    <property type="entry name" value="ECF RNA POLYMERASE SIGMA FACTOR SIGG"/>
    <property type="match status" value="1"/>
</dbReference>
<dbReference type="Gene3D" id="1.10.1740.10">
    <property type="match status" value="1"/>
</dbReference>
<dbReference type="NCBIfam" id="TIGR02937">
    <property type="entry name" value="sigma70-ECF"/>
    <property type="match status" value="1"/>
</dbReference>
<sequence length="340" mass="37464">MTAELIARCRAGDADAFRELVEPFRRELLVHCYRFLGSMHDAEDALQETLFDAWRGLSAFEARSAVRTWLYRVATNRCLKVLRAAGRRPRMAIPGTNAAGLELPEPSAHGEVVWLEPCPDVLLDGVPDTAPGPEARYASKQAISLAFVTAVQLLPPRQRAVLILRDVLGYRAADVAEFLDSTEESVTSALKRARAGLRAQTSRCGATQPPPPPDSPCERQLVDGLTRAFESGDVDGVVALLADDVRLTMPPLPVEYLGREAVTRLLAAVFQRITRYRLVATRANSQPAFGVYLLDRHTVTWRATGLLVLTLAADRITAVTRFENSHLPRFGLPRTLPPDH</sequence>
<dbReference type="OrthoDB" id="6689546at2"/>
<dbReference type="InterPro" id="IPR013324">
    <property type="entry name" value="RNA_pol_sigma_r3/r4-like"/>
</dbReference>
<evidence type="ECO:0000256" key="3">
    <source>
        <dbReference type="ARBA" id="ARBA00023015"/>
    </source>
</evidence>
<dbReference type="InterPro" id="IPR039425">
    <property type="entry name" value="RNA_pol_sigma-70-like"/>
</dbReference>
<dbReference type="GO" id="GO:0003677">
    <property type="term" value="F:DNA binding"/>
    <property type="evidence" value="ECO:0007669"/>
    <property type="project" value="InterPro"/>
</dbReference>
<dbReference type="SUPFAM" id="SSF88946">
    <property type="entry name" value="Sigma2 domain of RNA polymerase sigma factors"/>
    <property type="match status" value="1"/>
</dbReference>
<evidence type="ECO:0000256" key="5">
    <source>
        <dbReference type="ARBA" id="ARBA00023163"/>
    </source>
</evidence>
<comment type="similarity">
    <text evidence="1">Belongs to the sigma-70 factor family. ECF subfamily.</text>
</comment>
<dbReference type="InterPro" id="IPR013249">
    <property type="entry name" value="RNA_pol_sigma70_r4_t2"/>
</dbReference>
<dbReference type="PANTHER" id="PTHR43133">
    <property type="entry name" value="RNA POLYMERASE ECF-TYPE SIGMA FACTO"/>
    <property type="match status" value="1"/>
</dbReference>
<feature type="domain" description="RNA polymerase sigma-70 region 2" evidence="6">
    <location>
        <begin position="20"/>
        <end position="87"/>
    </location>
</feature>
<dbReference type="InterPro" id="IPR014284">
    <property type="entry name" value="RNA_pol_sigma-70_dom"/>
</dbReference>
<dbReference type="Pfam" id="PF04542">
    <property type="entry name" value="Sigma70_r2"/>
    <property type="match status" value="1"/>
</dbReference>
<keyword evidence="10" id="KW-1185">Reference proteome</keyword>
<organism evidence="9 10">
    <name type="scientific">Streptomyces monashensis</name>
    <dbReference type="NCBI Taxonomy" id="1678012"/>
    <lineage>
        <taxon>Bacteria</taxon>
        <taxon>Bacillati</taxon>
        <taxon>Actinomycetota</taxon>
        <taxon>Actinomycetes</taxon>
        <taxon>Kitasatosporales</taxon>
        <taxon>Streptomycetaceae</taxon>
        <taxon>Streptomyces</taxon>
    </lineage>
</organism>
<dbReference type="Pfam" id="PF12680">
    <property type="entry name" value="SnoaL_2"/>
    <property type="match status" value="1"/>
</dbReference>
<dbReference type="Pfam" id="PF08281">
    <property type="entry name" value="Sigma70_r4_2"/>
    <property type="match status" value="1"/>
</dbReference>
<evidence type="ECO:0000259" key="8">
    <source>
        <dbReference type="Pfam" id="PF12680"/>
    </source>
</evidence>
<dbReference type="InterPro" id="IPR013325">
    <property type="entry name" value="RNA_pol_sigma_r2"/>
</dbReference>
<protein>
    <submittedName>
        <fullName evidence="9">RNA polymerase subunit sigma-70</fullName>
    </submittedName>
</protein>
<dbReference type="InterPro" id="IPR032710">
    <property type="entry name" value="NTF2-like_dom_sf"/>
</dbReference>
<feature type="domain" description="SnoaL-like" evidence="8">
    <location>
        <begin position="225"/>
        <end position="316"/>
    </location>
</feature>
<evidence type="ECO:0000259" key="7">
    <source>
        <dbReference type="Pfam" id="PF08281"/>
    </source>
</evidence>
<proteinExistence type="inferred from homology"/>
<evidence type="ECO:0000313" key="9">
    <source>
        <dbReference type="EMBL" id="OIJ97020.1"/>
    </source>
</evidence>
<dbReference type="CDD" id="cd06171">
    <property type="entry name" value="Sigma70_r4"/>
    <property type="match status" value="1"/>
</dbReference>